<keyword evidence="3" id="KW-1185">Reference proteome</keyword>
<comment type="caution">
    <text evidence="2">The sequence shown here is derived from an EMBL/GenBank/DDBJ whole genome shotgun (WGS) entry which is preliminary data.</text>
</comment>
<evidence type="ECO:0000313" key="3">
    <source>
        <dbReference type="Proteomes" id="UP000018888"/>
    </source>
</evidence>
<accession>A0A2P4P4I9</accession>
<feature type="non-terminal residue" evidence="2">
    <location>
        <position position="1"/>
    </location>
</feature>
<keyword evidence="1" id="KW-0472">Membrane</keyword>
<name>A0A2P4P4I9_RHIID</name>
<dbReference type="AlphaFoldDB" id="A0A2P4P4I9"/>
<reference evidence="2 3" key="1">
    <citation type="journal article" date="2013" name="Proc. Natl. Acad. Sci. U.S.A.">
        <title>Genome of an arbuscular mycorrhizal fungus provides insight into the oldest plant symbiosis.</title>
        <authorList>
            <person name="Tisserant E."/>
            <person name="Malbreil M."/>
            <person name="Kuo A."/>
            <person name="Kohler A."/>
            <person name="Symeonidi A."/>
            <person name="Balestrini R."/>
            <person name="Charron P."/>
            <person name="Duensing N."/>
            <person name="Frei Dit Frey N."/>
            <person name="Gianinazzi-Pearson V."/>
            <person name="Gilbert L.B."/>
            <person name="Handa Y."/>
            <person name="Herr J.R."/>
            <person name="Hijri M."/>
            <person name="Koul R."/>
            <person name="Kawaguchi M."/>
            <person name="Krajinski F."/>
            <person name="Lammers P.J."/>
            <person name="Masclaux F.G."/>
            <person name="Murat C."/>
            <person name="Morin E."/>
            <person name="Ndikumana S."/>
            <person name="Pagni M."/>
            <person name="Petitpierre D."/>
            <person name="Requena N."/>
            <person name="Rosikiewicz P."/>
            <person name="Riley R."/>
            <person name="Saito K."/>
            <person name="San Clemente H."/>
            <person name="Shapiro H."/>
            <person name="van Tuinen D."/>
            <person name="Becard G."/>
            <person name="Bonfante P."/>
            <person name="Paszkowski U."/>
            <person name="Shachar-Hill Y.Y."/>
            <person name="Tuskan G.A."/>
            <person name="Young P.W."/>
            <person name="Sanders I.R."/>
            <person name="Henrissat B."/>
            <person name="Rensing S.A."/>
            <person name="Grigoriev I.V."/>
            <person name="Corradi N."/>
            <person name="Roux C."/>
            <person name="Martin F."/>
        </authorList>
    </citation>
    <scope>NUCLEOTIDE SEQUENCE [LARGE SCALE GENOMIC DNA]</scope>
    <source>
        <strain evidence="2 3">DAOM 197198</strain>
    </source>
</reference>
<feature type="transmembrane region" description="Helical" evidence="1">
    <location>
        <begin position="36"/>
        <end position="56"/>
    </location>
</feature>
<organism evidence="2 3">
    <name type="scientific">Rhizophagus irregularis (strain DAOM 181602 / DAOM 197198 / MUCL 43194)</name>
    <name type="common">Arbuscular mycorrhizal fungus</name>
    <name type="synonym">Glomus intraradices</name>
    <dbReference type="NCBI Taxonomy" id="747089"/>
    <lineage>
        <taxon>Eukaryota</taxon>
        <taxon>Fungi</taxon>
        <taxon>Fungi incertae sedis</taxon>
        <taxon>Mucoromycota</taxon>
        <taxon>Glomeromycotina</taxon>
        <taxon>Glomeromycetes</taxon>
        <taxon>Glomerales</taxon>
        <taxon>Glomeraceae</taxon>
        <taxon>Rhizophagus</taxon>
    </lineage>
</organism>
<evidence type="ECO:0000313" key="2">
    <source>
        <dbReference type="EMBL" id="POG60302.1"/>
    </source>
</evidence>
<feature type="transmembrane region" description="Helical" evidence="1">
    <location>
        <begin position="12"/>
        <end position="30"/>
    </location>
</feature>
<sequence length="69" mass="8241">TILLLHPDMTIHLLVLTTSFSTMILHEQYLLLKTVYWIHLHFITILMILGPFLRLIKIIFFLQNMKSFT</sequence>
<protein>
    <submittedName>
        <fullName evidence="2">Uncharacterized protein</fullName>
    </submittedName>
</protein>
<dbReference type="EMBL" id="AUPC02000398">
    <property type="protein sequence ID" value="POG60302.1"/>
    <property type="molecule type" value="Genomic_DNA"/>
</dbReference>
<reference evidence="2 3" key="2">
    <citation type="journal article" date="2018" name="New Phytol.">
        <title>High intraspecific genome diversity in the model arbuscular mycorrhizal symbiont Rhizophagus irregularis.</title>
        <authorList>
            <person name="Chen E.C.H."/>
            <person name="Morin E."/>
            <person name="Beaudet D."/>
            <person name="Noel J."/>
            <person name="Yildirir G."/>
            <person name="Ndikumana S."/>
            <person name="Charron P."/>
            <person name="St-Onge C."/>
            <person name="Giorgi J."/>
            <person name="Kruger M."/>
            <person name="Marton T."/>
            <person name="Ropars J."/>
            <person name="Grigoriev I.V."/>
            <person name="Hainaut M."/>
            <person name="Henrissat B."/>
            <person name="Roux C."/>
            <person name="Martin F."/>
            <person name="Corradi N."/>
        </authorList>
    </citation>
    <scope>NUCLEOTIDE SEQUENCE [LARGE SCALE GENOMIC DNA]</scope>
    <source>
        <strain evidence="2 3">DAOM 197198</strain>
    </source>
</reference>
<gene>
    <name evidence="2" type="ORF">GLOIN_2v1714859</name>
</gene>
<keyword evidence="1" id="KW-0812">Transmembrane</keyword>
<dbReference type="Proteomes" id="UP000018888">
    <property type="component" value="Unassembled WGS sequence"/>
</dbReference>
<evidence type="ECO:0000256" key="1">
    <source>
        <dbReference type="SAM" id="Phobius"/>
    </source>
</evidence>
<keyword evidence="1" id="KW-1133">Transmembrane helix</keyword>
<proteinExistence type="predicted"/>